<feature type="binding site" evidence="4">
    <location>
        <position position="50"/>
    </location>
    <ligand>
        <name>Mg(2+)</name>
        <dbReference type="ChEBI" id="CHEBI:18420"/>
    </ligand>
</feature>
<protein>
    <recommendedName>
        <fullName evidence="7">P-loop containing nucleoside triphosphate hydrolase protein</fullName>
    </recommendedName>
</protein>
<feature type="non-terminal residue" evidence="5">
    <location>
        <position position="241"/>
    </location>
</feature>
<dbReference type="InterPro" id="IPR006689">
    <property type="entry name" value="Small_GTPase_ARF/SAR"/>
</dbReference>
<dbReference type="InterPro" id="IPR027417">
    <property type="entry name" value="P-loop_NTPase"/>
</dbReference>
<feature type="binding site" evidence="3">
    <location>
        <begin position="153"/>
        <end position="156"/>
    </location>
    <ligand>
        <name>GTP</name>
        <dbReference type="ChEBI" id="CHEBI:37565"/>
    </ligand>
</feature>
<keyword evidence="2 3" id="KW-0342">GTP-binding</keyword>
<dbReference type="EMBL" id="ML120551">
    <property type="protein sequence ID" value="RPA89871.1"/>
    <property type="molecule type" value="Genomic_DNA"/>
</dbReference>
<keyword evidence="4" id="KW-0460">Magnesium</keyword>
<feature type="binding site" evidence="4">
    <location>
        <position position="67"/>
    </location>
    <ligand>
        <name>Mg(2+)</name>
        <dbReference type="ChEBI" id="CHEBI:18420"/>
    </ligand>
</feature>
<dbReference type="GO" id="GO:0005525">
    <property type="term" value="F:GTP binding"/>
    <property type="evidence" value="ECO:0007669"/>
    <property type="project" value="UniProtKB-KW"/>
</dbReference>
<organism evidence="5 6">
    <name type="scientific">Choiromyces venosus 120613-1</name>
    <dbReference type="NCBI Taxonomy" id="1336337"/>
    <lineage>
        <taxon>Eukaryota</taxon>
        <taxon>Fungi</taxon>
        <taxon>Dikarya</taxon>
        <taxon>Ascomycota</taxon>
        <taxon>Pezizomycotina</taxon>
        <taxon>Pezizomycetes</taxon>
        <taxon>Pezizales</taxon>
        <taxon>Tuberaceae</taxon>
        <taxon>Choiromyces</taxon>
    </lineage>
</organism>
<evidence type="ECO:0000256" key="2">
    <source>
        <dbReference type="ARBA" id="ARBA00023134"/>
    </source>
</evidence>
<dbReference type="OrthoDB" id="5358097at2759"/>
<dbReference type="AlphaFoldDB" id="A0A3N4IZZ8"/>
<evidence type="ECO:0008006" key="7">
    <source>
        <dbReference type="Google" id="ProtNLM"/>
    </source>
</evidence>
<evidence type="ECO:0000313" key="5">
    <source>
        <dbReference type="EMBL" id="RPA89871.1"/>
    </source>
</evidence>
<keyword evidence="1 3" id="KW-0547">Nucleotide-binding</keyword>
<feature type="binding site" evidence="3">
    <location>
        <begin position="43"/>
        <end position="50"/>
    </location>
    <ligand>
        <name>GTP</name>
        <dbReference type="ChEBI" id="CHEBI:37565"/>
    </ligand>
</feature>
<name>A0A3N4IZZ8_9PEZI</name>
<evidence type="ECO:0000256" key="3">
    <source>
        <dbReference type="PIRSR" id="PIRSR606689-1"/>
    </source>
</evidence>
<accession>A0A3N4IZZ8</accession>
<evidence type="ECO:0000256" key="4">
    <source>
        <dbReference type="PIRSR" id="PIRSR606689-2"/>
    </source>
</evidence>
<dbReference type="Proteomes" id="UP000276215">
    <property type="component" value="Unassembled WGS sequence"/>
</dbReference>
<sequence>MKFFWCFSCFGCKRSQKSNWISANISASIEAPPTPPTTCFILGLSGAGKSTFLCRIKTGQFQQTKPTADYDVQEIPLPNQMINFTEIASSDRRNFRLQFLRSRPPAPIAVLFFIDASKRDPEVIMKSLEELVYALMYARSRECRVLYLGIVLNKQDLLLGGDDRRVGVRGLEVLKGMVGDTMKKLLSQQQQKEEQRDVQELVVVPQRWEVFADGVSMKTGVGVERILSGVGAGVMIEEREE</sequence>
<keyword evidence="6" id="KW-1185">Reference proteome</keyword>
<gene>
    <name evidence="5" type="ORF">L873DRAFT_1754505</name>
</gene>
<dbReference type="SUPFAM" id="SSF52540">
    <property type="entry name" value="P-loop containing nucleoside triphosphate hydrolases"/>
    <property type="match status" value="1"/>
</dbReference>
<keyword evidence="4" id="KW-0479">Metal-binding</keyword>
<dbReference type="GO" id="GO:0046872">
    <property type="term" value="F:metal ion binding"/>
    <property type="evidence" value="ECO:0007669"/>
    <property type="project" value="UniProtKB-KW"/>
</dbReference>
<evidence type="ECO:0000313" key="6">
    <source>
        <dbReference type="Proteomes" id="UP000276215"/>
    </source>
</evidence>
<dbReference type="GO" id="GO:0003924">
    <property type="term" value="F:GTPase activity"/>
    <property type="evidence" value="ECO:0007669"/>
    <property type="project" value="InterPro"/>
</dbReference>
<dbReference type="STRING" id="1336337.A0A3N4IZZ8"/>
<evidence type="ECO:0000256" key="1">
    <source>
        <dbReference type="ARBA" id="ARBA00022741"/>
    </source>
</evidence>
<reference evidence="5 6" key="1">
    <citation type="journal article" date="2018" name="Nat. Ecol. Evol.">
        <title>Pezizomycetes genomes reveal the molecular basis of ectomycorrhizal truffle lifestyle.</title>
        <authorList>
            <person name="Murat C."/>
            <person name="Payen T."/>
            <person name="Noel B."/>
            <person name="Kuo A."/>
            <person name="Morin E."/>
            <person name="Chen J."/>
            <person name="Kohler A."/>
            <person name="Krizsan K."/>
            <person name="Balestrini R."/>
            <person name="Da Silva C."/>
            <person name="Montanini B."/>
            <person name="Hainaut M."/>
            <person name="Levati E."/>
            <person name="Barry K.W."/>
            <person name="Belfiori B."/>
            <person name="Cichocki N."/>
            <person name="Clum A."/>
            <person name="Dockter R.B."/>
            <person name="Fauchery L."/>
            <person name="Guy J."/>
            <person name="Iotti M."/>
            <person name="Le Tacon F."/>
            <person name="Lindquist E.A."/>
            <person name="Lipzen A."/>
            <person name="Malagnac F."/>
            <person name="Mello A."/>
            <person name="Molinier V."/>
            <person name="Miyauchi S."/>
            <person name="Poulain J."/>
            <person name="Riccioni C."/>
            <person name="Rubini A."/>
            <person name="Sitrit Y."/>
            <person name="Splivallo R."/>
            <person name="Traeger S."/>
            <person name="Wang M."/>
            <person name="Zifcakova L."/>
            <person name="Wipf D."/>
            <person name="Zambonelli A."/>
            <person name="Paolocci F."/>
            <person name="Nowrousian M."/>
            <person name="Ottonello S."/>
            <person name="Baldrian P."/>
            <person name="Spatafora J.W."/>
            <person name="Henrissat B."/>
            <person name="Nagy L.G."/>
            <person name="Aury J.M."/>
            <person name="Wincker P."/>
            <person name="Grigoriev I.V."/>
            <person name="Bonfante P."/>
            <person name="Martin F.M."/>
        </authorList>
    </citation>
    <scope>NUCLEOTIDE SEQUENCE [LARGE SCALE GENOMIC DNA]</scope>
    <source>
        <strain evidence="5 6">120613-1</strain>
    </source>
</reference>
<proteinExistence type="predicted"/>
<dbReference type="Gene3D" id="3.40.50.300">
    <property type="entry name" value="P-loop containing nucleotide triphosphate hydrolases"/>
    <property type="match status" value="1"/>
</dbReference>
<dbReference type="Pfam" id="PF00025">
    <property type="entry name" value="Arf"/>
    <property type="match status" value="1"/>
</dbReference>